<proteinExistence type="predicted"/>
<evidence type="ECO:0000313" key="2">
    <source>
        <dbReference type="EMBL" id="KAK2872828.1"/>
    </source>
</evidence>
<organism evidence="2 3">
    <name type="scientific">Cirrhinus molitorella</name>
    <name type="common">mud carp</name>
    <dbReference type="NCBI Taxonomy" id="172907"/>
    <lineage>
        <taxon>Eukaryota</taxon>
        <taxon>Metazoa</taxon>
        <taxon>Chordata</taxon>
        <taxon>Craniata</taxon>
        <taxon>Vertebrata</taxon>
        <taxon>Euteleostomi</taxon>
        <taxon>Actinopterygii</taxon>
        <taxon>Neopterygii</taxon>
        <taxon>Teleostei</taxon>
        <taxon>Ostariophysi</taxon>
        <taxon>Cypriniformes</taxon>
        <taxon>Cyprinidae</taxon>
        <taxon>Labeoninae</taxon>
        <taxon>Labeonini</taxon>
        <taxon>Cirrhinus</taxon>
    </lineage>
</organism>
<gene>
    <name evidence="2" type="ORF">Q8A67_022725</name>
</gene>
<sequence length="390" mass="41887">MWTSGSLPECTQSALLGDRLPWGWWRMTPGRVGGGVRLYDWPPLFWLEPTQSATRLQCGHSSNLHTCDATPSLKGAPSAPVATQLVAQTQASLLVTTTMNTVARRPEVLDVEGLRCCQEMVVLTLRESWGSLGVGVASGTRAGVAKRCHWPARVVCWRGVTGTKDFMLVAEAVLLAPGQAGRPLQPGPSSSMGGSKSDKEAQSLRVCACVCASGSVERPWRAQRKGLILAAQTHATSCCPLPVLSLRQSLSCPVGVQCCVEDGRGMSRETAALTDARRQDPTGEQGGTELALSHPNGNTMGCRGNLVQLRRLRRRKCCHGEVDRRARDTVLCSTLTAAVLPMCVNSARVRVSEWTGSEVMTSSLQPLDFLSQQQRVFPSAGNLCPVSLLV</sequence>
<evidence type="ECO:0000313" key="3">
    <source>
        <dbReference type="Proteomes" id="UP001187343"/>
    </source>
</evidence>
<evidence type="ECO:0000256" key="1">
    <source>
        <dbReference type="SAM" id="MobiDB-lite"/>
    </source>
</evidence>
<keyword evidence="3" id="KW-1185">Reference proteome</keyword>
<dbReference type="AlphaFoldDB" id="A0AA88PG71"/>
<dbReference type="EMBL" id="JAUYZG010000022">
    <property type="protein sequence ID" value="KAK2872828.1"/>
    <property type="molecule type" value="Genomic_DNA"/>
</dbReference>
<comment type="caution">
    <text evidence="2">The sequence shown here is derived from an EMBL/GenBank/DDBJ whole genome shotgun (WGS) entry which is preliminary data.</text>
</comment>
<feature type="region of interest" description="Disordered" evidence="1">
    <location>
        <begin position="275"/>
        <end position="294"/>
    </location>
</feature>
<accession>A0AA88PG71</accession>
<protein>
    <submittedName>
        <fullName evidence="2">Uncharacterized protein</fullName>
    </submittedName>
</protein>
<name>A0AA88PG71_9TELE</name>
<dbReference type="Proteomes" id="UP001187343">
    <property type="component" value="Unassembled WGS sequence"/>
</dbReference>
<reference evidence="2" key="1">
    <citation type="submission" date="2023-08" db="EMBL/GenBank/DDBJ databases">
        <title>Chromosome-level Genome Assembly of mud carp (Cirrhinus molitorella).</title>
        <authorList>
            <person name="Liu H."/>
        </authorList>
    </citation>
    <scope>NUCLEOTIDE SEQUENCE</scope>
    <source>
        <strain evidence="2">Prfri</strain>
        <tissue evidence="2">Muscle</tissue>
    </source>
</reference>